<gene>
    <name evidence="3" type="ORF">RVF87_03110</name>
</gene>
<feature type="domain" description="Mce/MlaD" evidence="2">
    <location>
        <begin position="51"/>
        <end position="129"/>
    </location>
</feature>
<sequence>MAKAINQDFVRGSGGTQLRALVTSGVAAILVIVLAIAAIVIVYPRASAPSGRTVHLVLPTVGPGLQAKSKVLLRGAEVGVVTDVDSTDPYSVHVDIALDDSAAASLTDAFDVDFRPANYFGTTAINLIAKAGGGSIREGQTIRRDSAPDFTMSTMIEHGSIVVDGSLTRDVIDSLNKVTDYASGLAPLVQTLIVVSDSVARTQKQLPSTLMARMNDITAVFPKTNIEALGALDAITNSSFNRLPDGSRGVDKAYHDLMNRSLTVASDGLFGAIGKLLGSHSAELTPVVTAIKYLTDEVPGVMGDASTMTKLQEAIEGLQRSFRGPKGQQTLQLRILLDSVPGVAQSMAAMGVRPGATPDHHVTKKED</sequence>
<keyword evidence="1" id="KW-0472">Membrane</keyword>
<protein>
    <submittedName>
        <fullName evidence="3">MlaD family protein</fullName>
    </submittedName>
</protein>
<evidence type="ECO:0000256" key="1">
    <source>
        <dbReference type="SAM" id="Phobius"/>
    </source>
</evidence>
<dbReference type="Proteomes" id="UP001479933">
    <property type="component" value="Chromosome"/>
</dbReference>
<keyword evidence="1" id="KW-0812">Transmembrane</keyword>
<dbReference type="EMBL" id="CP136137">
    <property type="protein sequence ID" value="WYY08086.1"/>
    <property type="molecule type" value="Genomic_DNA"/>
</dbReference>
<reference evidence="3 4" key="1">
    <citation type="journal article" date="2023" name="Virus Evol.">
        <title>Computational host range prediction-The good, the bad, and the ugly.</title>
        <authorList>
            <person name="Howell A.A."/>
            <person name="Versoza C.J."/>
            <person name="Pfeifer S.P."/>
        </authorList>
    </citation>
    <scope>NUCLEOTIDE SEQUENCE [LARGE SCALE GENOMIC DNA]</scope>
    <source>
        <strain evidence="3 4">1610/1b</strain>
    </source>
</reference>
<keyword evidence="1" id="KW-1133">Transmembrane helix</keyword>
<keyword evidence="4" id="KW-1185">Reference proteome</keyword>
<dbReference type="RefSeq" id="WP_066167070.1">
    <property type="nucleotide sequence ID" value="NZ_CP136137.1"/>
</dbReference>
<evidence type="ECO:0000313" key="3">
    <source>
        <dbReference type="EMBL" id="WYY08086.1"/>
    </source>
</evidence>
<feature type="transmembrane region" description="Helical" evidence="1">
    <location>
        <begin position="21"/>
        <end position="43"/>
    </location>
</feature>
<organism evidence="3 4">
    <name type="scientific">Gordonia hydrophobica</name>
    <dbReference type="NCBI Taxonomy" id="40516"/>
    <lineage>
        <taxon>Bacteria</taxon>
        <taxon>Bacillati</taxon>
        <taxon>Actinomycetota</taxon>
        <taxon>Actinomycetes</taxon>
        <taxon>Mycobacteriales</taxon>
        <taxon>Gordoniaceae</taxon>
        <taxon>Gordonia</taxon>
    </lineage>
</organism>
<accession>A0ABZ2U446</accession>
<evidence type="ECO:0000313" key="4">
    <source>
        <dbReference type="Proteomes" id="UP001479933"/>
    </source>
</evidence>
<evidence type="ECO:0000259" key="2">
    <source>
        <dbReference type="Pfam" id="PF02470"/>
    </source>
</evidence>
<name>A0ABZ2U446_9ACTN</name>
<proteinExistence type="predicted"/>
<dbReference type="InterPro" id="IPR003399">
    <property type="entry name" value="Mce/MlaD"/>
</dbReference>
<dbReference type="Pfam" id="PF02470">
    <property type="entry name" value="MlaD"/>
    <property type="match status" value="1"/>
</dbReference>